<dbReference type="InterPro" id="IPR029226">
    <property type="entry name" value="Ecp2-like"/>
</dbReference>
<evidence type="ECO:0000313" key="3">
    <source>
        <dbReference type="EMBL" id="KAK7948735.1"/>
    </source>
</evidence>
<evidence type="ECO:0000256" key="1">
    <source>
        <dbReference type="SAM" id="SignalP"/>
    </source>
</evidence>
<feature type="domain" description="Ecp2 effector protein-like" evidence="2">
    <location>
        <begin position="65"/>
        <end position="167"/>
    </location>
</feature>
<keyword evidence="1" id="KW-0732">Signal</keyword>
<dbReference type="EMBL" id="JAQQWE010000006">
    <property type="protein sequence ID" value="KAK7948735.1"/>
    <property type="molecule type" value="Genomic_DNA"/>
</dbReference>
<organism evidence="3 4">
    <name type="scientific">Apiospora aurea</name>
    <dbReference type="NCBI Taxonomy" id="335848"/>
    <lineage>
        <taxon>Eukaryota</taxon>
        <taxon>Fungi</taxon>
        <taxon>Dikarya</taxon>
        <taxon>Ascomycota</taxon>
        <taxon>Pezizomycotina</taxon>
        <taxon>Sordariomycetes</taxon>
        <taxon>Xylariomycetidae</taxon>
        <taxon>Amphisphaeriales</taxon>
        <taxon>Apiosporaceae</taxon>
        <taxon>Apiospora</taxon>
    </lineage>
</organism>
<keyword evidence="4" id="KW-1185">Reference proteome</keyword>
<evidence type="ECO:0000313" key="4">
    <source>
        <dbReference type="Proteomes" id="UP001391051"/>
    </source>
</evidence>
<dbReference type="RefSeq" id="XP_066698241.1">
    <property type="nucleotide sequence ID" value="XM_066845843.1"/>
</dbReference>
<feature type="chain" id="PRO_5046066259" description="Ecp2 effector protein-like domain-containing protein" evidence="1">
    <location>
        <begin position="21"/>
        <end position="179"/>
    </location>
</feature>
<proteinExistence type="predicted"/>
<sequence length="179" mass="19382">MQIISAISLLLLQLSSLSVASPILATRESAPICDMSFSYPKLGSCDTGCCGWEFNNLTESSGWLCQGTGTYTAQPVSNPAGFVDKCKALQGTVNSEYFTWWLTSEAPETWYEAKSNDGCSLQFNFDKAIDGDGDGPHLGNGDLAQWLTEGISMSQGGKMDATGYSTCYSYSLQWRMVPT</sequence>
<name>A0ABR1Q890_9PEZI</name>
<comment type="caution">
    <text evidence="3">The sequence shown here is derived from an EMBL/GenBank/DDBJ whole genome shotgun (WGS) entry which is preliminary data.</text>
</comment>
<dbReference type="GeneID" id="92078905"/>
<protein>
    <recommendedName>
        <fullName evidence="2">Ecp2 effector protein-like domain-containing protein</fullName>
    </recommendedName>
</protein>
<reference evidence="3 4" key="1">
    <citation type="submission" date="2023-01" db="EMBL/GenBank/DDBJ databases">
        <title>Analysis of 21 Apiospora genomes using comparative genomics revels a genus with tremendous synthesis potential of carbohydrate active enzymes and secondary metabolites.</title>
        <authorList>
            <person name="Sorensen T."/>
        </authorList>
    </citation>
    <scope>NUCLEOTIDE SEQUENCE [LARGE SCALE GENOMIC DNA]</scope>
    <source>
        <strain evidence="3 4">CBS 24483</strain>
    </source>
</reference>
<dbReference type="Proteomes" id="UP001391051">
    <property type="component" value="Unassembled WGS sequence"/>
</dbReference>
<gene>
    <name evidence="3" type="ORF">PG986_009621</name>
</gene>
<dbReference type="Pfam" id="PF14856">
    <property type="entry name" value="Hce2"/>
    <property type="match status" value="1"/>
</dbReference>
<feature type="signal peptide" evidence="1">
    <location>
        <begin position="1"/>
        <end position="20"/>
    </location>
</feature>
<evidence type="ECO:0000259" key="2">
    <source>
        <dbReference type="Pfam" id="PF14856"/>
    </source>
</evidence>
<accession>A0ABR1Q890</accession>